<evidence type="ECO:0000313" key="2">
    <source>
        <dbReference type="Proteomes" id="UP001595975"/>
    </source>
</evidence>
<proteinExistence type="predicted"/>
<organism evidence="1 2">
    <name type="scientific">Kitasatospora misakiensis</name>
    <dbReference type="NCBI Taxonomy" id="67330"/>
    <lineage>
        <taxon>Bacteria</taxon>
        <taxon>Bacillati</taxon>
        <taxon>Actinomycetota</taxon>
        <taxon>Actinomycetes</taxon>
        <taxon>Kitasatosporales</taxon>
        <taxon>Streptomycetaceae</taxon>
        <taxon>Kitasatospora</taxon>
    </lineage>
</organism>
<evidence type="ECO:0000313" key="1">
    <source>
        <dbReference type="EMBL" id="MFC5665390.1"/>
    </source>
</evidence>
<reference evidence="2" key="1">
    <citation type="journal article" date="2019" name="Int. J. Syst. Evol. Microbiol.">
        <title>The Global Catalogue of Microorganisms (GCM) 10K type strain sequencing project: providing services to taxonomists for standard genome sequencing and annotation.</title>
        <authorList>
            <consortium name="The Broad Institute Genomics Platform"/>
            <consortium name="The Broad Institute Genome Sequencing Center for Infectious Disease"/>
            <person name="Wu L."/>
            <person name="Ma J."/>
        </authorList>
    </citation>
    <scope>NUCLEOTIDE SEQUENCE [LARGE SCALE GENOMIC DNA]</scope>
    <source>
        <strain evidence="2">CGMCC 4.1437</strain>
    </source>
</reference>
<dbReference type="EMBL" id="JBHSOF010000027">
    <property type="protein sequence ID" value="MFC5665390.1"/>
    <property type="molecule type" value="Genomic_DNA"/>
</dbReference>
<gene>
    <name evidence="1" type="ORF">ACFP3U_20710</name>
</gene>
<accession>A0ABW0X6H6</accession>
<dbReference type="RefSeq" id="WP_380227082.1">
    <property type="nucleotide sequence ID" value="NZ_JBHSOF010000027.1"/>
</dbReference>
<comment type="caution">
    <text evidence="1">The sequence shown here is derived from an EMBL/GenBank/DDBJ whole genome shotgun (WGS) entry which is preliminary data.</text>
</comment>
<name>A0ABW0X6H6_9ACTN</name>
<sequence length="155" mass="16334">MANQKLRKITKGQRRQARTACEALREVAEAAGCQLPSLGVDSPSLITGEVLVDLGRARPDSVLNLVDVLRVGLATLAAESSPVTPLFRPTVGDLVVDTASGRVGEYKGAADAGWTLGPWLMDGPTWTADPLHVRAPTVNEKVRAAMTIPDPVKAG</sequence>
<dbReference type="Proteomes" id="UP001595975">
    <property type="component" value="Unassembled WGS sequence"/>
</dbReference>
<keyword evidence="2" id="KW-1185">Reference proteome</keyword>
<protein>
    <submittedName>
        <fullName evidence="1">Uncharacterized protein</fullName>
    </submittedName>
</protein>